<sequence length="93" mass="10671">MKYLYDVLDTDTGERVVESGTSADVENAIGIEKRRIAMYVKTGNKFHRRYLIESVGVIDTTAEAQLWSNHFAHEWGKTRKRVMGGLRNAVKQR</sequence>
<reference evidence="1" key="1">
    <citation type="journal article" date="2021" name="Proc. Natl. Acad. Sci. U.S.A.">
        <title>A Catalog of Tens of Thousands of Viruses from Human Metagenomes Reveals Hidden Associations with Chronic Diseases.</title>
        <authorList>
            <person name="Tisza M.J."/>
            <person name="Buck C.B."/>
        </authorList>
    </citation>
    <scope>NUCLEOTIDE SEQUENCE</scope>
    <source>
        <strain evidence="1">CtXnn1</strain>
    </source>
</reference>
<dbReference type="EMBL" id="BK015108">
    <property type="protein sequence ID" value="DAD91249.1"/>
    <property type="molecule type" value="Genomic_DNA"/>
</dbReference>
<evidence type="ECO:0000313" key="1">
    <source>
        <dbReference type="EMBL" id="DAD91249.1"/>
    </source>
</evidence>
<protein>
    <submittedName>
        <fullName evidence="1">Uncharacterized protein</fullName>
    </submittedName>
</protein>
<organism evidence="1">
    <name type="scientific">Phage sp. ctXnn1</name>
    <dbReference type="NCBI Taxonomy" id="2826749"/>
    <lineage>
        <taxon>Viruses</taxon>
    </lineage>
</organism>
<proteinExistence type="predicted"/>
<accession>A0A8S5N9C5</accession>
<name>A0A8S5N9C5_9VIRU</name>